<evidence type="ECO:0000313" key="7">
    <source>
        <dbReference type="EMBL" id="SHN60849.1"/>
    </source>
</evidence>
<feature type="binding site" evidence="6">
    <location>
        <position position="25"/>
    </location>
    <ligand>
        <name>[4Fe-4S] cluster</name>
        <dbReference type="ChEBI" id="CHEBI:49883"/>
    </ligand>
</feature>
<evidence type="ECO:0000256" key="3">
    <source>
        <dbReference type="ARBA" id="ARBA00023002"/>
    </source>
</evidence>
<evidence type="ECO:0000256" key="6">
    <source>
        <dbReference type="HAMAP-Rule" id="MF_00069"/>
    </source>
</evidence>
<dbReference type="InterPro" id="IPR016100">
    <property type="entry name" value="Prismane_a-bundle"/>
</dbReference>
<gene>
    <name evidence="6" type="primary">hcp</name>
    <name evidence="7" type="ORF">SAMN02745226_01150</name>
</gene>
<dbReference type="GO" id="GO:0046872">
    <property type="term" value="F:metal ion binding"/>
    <property type="evidence" value="ECO:0007669"/>
    <property type="project" value="UniProtKB-KW"/>
</dbReference>
<organism evidence="7 8">
    <name type="scientific">Fervidobacterium gondwanense DSM 13020</name>
    <dbReference type="NCBI Taxonomy" id="1121883"/>
    <lineage>
        <taxon>Bacteria</taxon>
        <taxon>Thermotogati</taxon>
        <taxon>Thermotogota</taxon>
        <taxon>Thermotogae</taxon>
        <taxon>Thermotogales</taxon>
        <taxon>Fervidobacteriaceae</taxon>
        <taxon>Fervidobacterium</taxon>
    </lineage>
</organism>
<feature type="binding site" evidence="6">
    <location>
        <position position="7"/>
    </location>
    <ligand>
        <name>[4Fe-4S] cluster</name>
        <dbReference type="ChEBI" id="CHEBI:49883"/>
    </ligand>
</feature>
<keyword evidence="5 6" id="KW-0411">Iron-sulfur</keyword>
<feature type="modified residue" description="Cysteine persulfide" evidence="6">
    <location>
        <position position="288"/>
    </location>
</feature>
<dbReference type="NCBIfam" id="NF003658">
    <property type="entry name" value="PRK05290.1"/>
    <property type="match status" value="1"/>
</dbReference>
<dbReference type="GO" id="GO:0051539">
    <property type="term" value="F:4 iron, 4 sulfur cluster binding"/>
    <property type="evidence" value="ECO:0007669"/>
    <property type="project" value="UniProtKB-KW"/>
</dbReference>
<dbReference type="GO" id="GO:0050418">
    <property type="term" value="F:hydroxylamine reductase activity"/>
    <property type="evidence" value="ECO:0007669"/>
    <property type="project" value="UniProtKB-UniRule"/>
</dbReference>
<evidence type="ECO:0000256" key="1">
    <source>
        <dbReference type="ARBA" id="ARBA00022490"/>
    </source>
</evidence>
<dbReference type="EC" id="1.7.99.1" evidence="6"/>
<feature type="binding site" evidence="6">
    <location>
        <position position="201"/>
    </location>
    <ligand>
        <name>hybrid [4Fe-2O-2S] cluster</name>
        <dbReference type="ChEBI" id="CHEBI:60519"/>
    </ligand>
</feature>
<keyword evidence="1 6" id="KW-0963">Cytoplasm</keyword>
<dbReference type="GO" id="GO:0005737">
    <property type="term" value="C:cytoplasm"/>
    <property type="evidence" value="ECO:0007669"/>
    <property type="project" value="UniProtKB-SubCell"/>
</dbReference>
<comment type="similarity">
    <text evidence="6">Belongs to the HCP family.</text>
</comment>
<dbReference type="InterPro" id="IPR010048">
    <property type="entry name" value="Hydroxylam_reduct"/>
</dbReference>
<proteinExistence type="inferred from homology"/>
<dbReference type="RefSeq" id="WP_178137750.1">
    <property type="nucleotide sequence ID" value="NZ_FRDJ01000005.1"/>
</dbReference>
<dbReference type="PANTHER" id="PTHR30109:SF0">
    <property type="entry name" value="HYDROXYLAMINE REDUCTASE"/>
    <property type="match status" value="1"/>
</dbReference>
<dbReference type="InterPro" id="IPR011254">
    <property type="entry name" value="Prismane-like_sf"/>
</dbReference>
<keyword evidence="3 6" id="KW-0560">Oxidoreductase</keyword>
<feature type="binding site" evidence="6">
    <location>
        <position position="157"/>
    </location>
    <ligand>
        <name>hybrid [4Fe-2O-2S] cluster</name>
        <dbReference type="ChEBI" id="CHEBI:60519"/>
    </ligand>
</feature>
<evidence type="ECO:0000256" key="5">
    <source>
        <dbReference type="ARBA" id="ARBA00023014"/>
    </source>
</evidence>
<keyword evidence="6" id="KW-0004">4Fe-4S</keyword>
<evidence type="ECO:0000256" key="4">
    <source>
        <dbReference type="ARBA" id="ARBA00023004"/>
    </source>
</evidence>
<reference evidence="8" key="1">
    <citation type="submission" date="2016-12" db="EMBL/GenBank/DDBJ databases">
        <authorList>
            <person name="Varghese N."/>
            <person name="Submissions S."/>
        </authorList>
    </citation>
    <scope>NUCLEOTIDE SEQUENCE [LARGE SCALE GENOMIC DNA]</scope>
    <source>
        <strain evidence="8">DSM 13020</strain>
    </source>
</reference>
<protein>
    <recommendedName>
        <fullName evidence="6">Hydroxylamine reductase</fullName>
        <ecNumber evidence="6">1.7.99.1</ecNumber>
    </recommendedName>
    <alternativeName>
        <fullName evidence="6">Hybrid-cluster protein</fullName>
        <shortName evidence="6">HCP</shortName>
    </alternativeName>
    <alternativeName>
        <fullName evidence="6">Prismane protein</fullName>
    </alternativeName>
</protein>
<comment type="catalytic activity">
    <reaction evidence="6">
        <text>A + NH4(+) + H2O = hydroxylamine + AH2 + H(+)</text>
        <dbReference type="Rhea" id="RHEA:22052"/>
        <dbReference type="ChEBI" id="CHEBI:13193"/>
        <dbReference type="ChEBI" id="CHEBI:15377"/>
        <dbReference type="ChEBI" id="CHEBI:15378"/>
        <dbReference type="ChEBI" id="CHEBI:15429"/>
        <dbReference type="ChEBI" id="CHEBI:17499"/>
        <dbReference type="ChEBI" id="CHEBI:28938"/>
        <dbReference type="EC" id="1.7.99.1"/>
    </reaction>
</comment>
<feature type="binding site" evidence="6">
    <location>
        <position position="133"/>
    </location>
    <ligand>
        <name>hybrid [4Fe-2O-2S] cluster</name>
        <dbReference type="ChEBI" id="CHEBI:60519"/>
    </ligand>
</feature>
<name>A0A1M7SQV6_FERGO</name>
<keyword evidence="8" id="KW-1185">Reference proteome</keyword>
<feature type="binding site" evidence="6">
    <location>
        <position position="341"/>
    </location>
    <ligand>
        <name>hybrid [4Fe-2O-2S] cluster</name>
        <dbReference type="ChEBI" id="CHEBI:60519"/>
    </ligand>
</feature>
<dbReference type="CDD" id="cd01914">
    <property type="entry name" value="HCP"/>
    <property type="match status" value="1"/>
</dbReference>
<feature type="binding site" evidence="6">
    <location>
        <position position="377"/>
    </location>
    <ligand>
        <name>hybrid [4Fe-2O-2S] cluster</name>
        <dbReference type="ChEBI" id="CHEBI:60519"/>
    </ligand>
</feature>
<dbReference type="InterPro" id="IPR016099">
    <property type="entry name" value="Prismane-like_a/b-sand"/>
</dbReference>
<dbReference type="HAMAP" id="MF_00069">
    <property type="entry name" value="Hydroxylam_reduct"/>
    <property type="match status" value="1"/>
</dbReference>
<feature type="binding site" description="via persulfide group" evidence="6">
    <location>
        <position position="288"/>
    </location>
    <ligand>
        <name>hybrid [4Fe-2O-2S] cluster</name>
        <dbReference type="ChEBI" id="CHEBI:60519"/>
    </ligand>
</feature>
<feature type="binding site" evidence="6">
    <location>
        <position position="10"/>
    </location>
    <ligand>
        <name>[4Fe-4S] cluster</name>
        <dbReference type="ChEBI" id="CHEBI:49883"/>
    </ligand>
</feature>
<comment type="cofactor">
    <cofactor evidence="6">
        <name>[4Fe-4S] cluster</name>
        <dbReference type="ChEBI" id="CHEBI:49883"/>
    </cofactor>
    <text evidence="6">Binds 1 [4Fe-4S] cluster.</text>
</comment>
<dbReference type="Proteomes" id="UP000184207">
    <property type="component" value="Unassembled WGS sequence"/>
</dbReference>
<dbReference type="SUPFAM" id="SSF56821">
    <property type="entry name" value="Prismane protein-like"/>
    <property type="match status" value="1"/>
</dbReference>
<dbReference type="AlphaFoldDB" id="A0A1M7SQV6"/>
<feature type="binding site" evidence="6">
    <location>
        <position position="19"/>
    </location>
    <ligand>
        <name>[4Fe-4S] cluster</name>
        <dbReference type="ChEBI" id="CHEBI:49883"/>
    </ligand>
</feature>
<keyword evidence="4 6" id="KW-0408">Iron</keyword>
<evidence type="ECO:0000313" key="8">
    <source>
        <dbReference type="Proteomes" id="UP000184207"/>
    </source>
</evidence>
<comment type="function">
    <text evidence="6">Catalyzes the reduction of hydroxylamine to form NH(3) and H(2)O.</text>
</comment>
<accession>A0A1M7SQV6</accession>
<dbReference type="Gene3D" id="3.40.50.2030">
    <property type="match status" value="2"/>
</dbReference>
<dbReference type="Gene3D" id="1.20.1270.20">
    <property type="match status" value="1"/>
</dbReference>
<dbReference type="GO" id="GO:0042542">
    <property type="term" value="P:response to hydrogen peroxide"/>
    <property type="evidence" value="ECO:0007669"/>
    <property type="project" value="TreeGrafter"/>
</dbReference>
<comment type="subcellular location">
    <subcellularLocation>
        <location evidence="6">Cytoplasm</location>
    </subcellularLocation>
</comment>
<feature type="binding site" evidence="6">
    <location>
        <position position="316"/>
    </location>
    <ligand>
        <name>hybrid [4Fe-2O-2S] cluster</name>
        <dbReference type="ChEBI" id="CHEBI:60519"/>
    </ligand>
</feature>
<sequence length="433" mass="48013">MALNMFCYQCSQAMNGEACTITGVCGKDPVVSRLQDNLEYILKGISAYYYHARELGYKDEEIAAFLSEGLYSTLTNVNFDAQEFVNLALRAGMMNFKVMQLLKKAHIETYGEPMPTEVETGTKEGHAIIVTGHNLKALEELLKQVEGTDVYVYTHSEMLPAHGYPGLRKYKNLAGNLGGAWFDQRDLFDKIPAAILGTSNCVLLPKESYRDRMFTTSIARLPGVKHIEGYDYSEVIAKAKSLPKLPEQPGKYKLTTGYSASVVKSLAGKIKELVEAGKIKHFFVVGGCDTPTRRGAYYREFVEKLPKETVVITLACGKFRINDLQLGDIEGIPRLIDVGQCNDTIVALEIAMALSETFGVPVTELPLSLVLTWMEQKAVAILWTLLALGLKGIYIGPVLPAWVNKEILEVLVKNYDLKLIGQPEEDIKAILKV</sequence>
<dbReference type="Pfam" id="PF03063">
    <property type="entry name" value="Prismane"/>
    <property type="match status" value="1"/>
</dbReference>
<feature type="binding site" evidence="6">
    <location>
        <position position="375"/>
    </location>
    <ligand>
        <name>hybrid [4Fe-2O-2S] cluster</name>
        <dbReference type="ChEBI" id="CHEBI:60519"/>
    </ligand>
</feature>
<dbReference type="NCBIfam" id="TIGR01703">
    <property type="entry name" value="hybrid_clust"/>
    <property type="match status" value="1"/>
</dbReference>
<dbReference type="EMBL" id="FRDJ01000005">
    <property type="protein sequence ID" value="SHN60849.1"/>
    <property type="molecule type" value="Genomic_DNA"/>
</dbReference>
<evidence type="ECO:0000256" key="2">
    <source>
        <dbReference type="ARBA" id="ARBA00022723"/>
    </source>
</evidence>
<dbReference type="STRING" id="1121883.SAMN02745226_01150"/>
<dbReference type="InterPro" id="IPR004137">
    <property type="entry name" value="HCP/CODH"/>
</dbReference>
<dbReference type="PANTHER" id="PTHR30109">
    <property type="entry name" value="HYDROXYLAMINE REDUCTASE"/>
    <property type="match status" value="1"/>
</dbReference>
<keyword evidence="2 6" id="KW-0479">Metal-binding</keyword>
<comment type="cofactor">
    <cofactor evidence="6">
        <name>hybrid [4Fe-2O-2S] cluster</name>
        <dbReference type="ChEBI" id="CHEBI:60519"/>
    </cofactor>
    <text evidence="6">Binds 1 hybrid [4Fe-2O-2S] cluster.</text>
</comment>
<dbReference type="GO" id="GO:0004601">
    <property type="term" value="F:peroxidase activity"/>
    <property type="evidence" value="ECO:0007669"/>
    <property type="project" value="TreeGrafter"/>
</dbReference>